<feature type="non-terminal residue" evidence="2">
    <location>
        <position position="1"/>
    </location>
</feature>
<reference evidence="2" key="1">
    <citation type="journal article" date="2019" name="bioRxiv">
        <title>The Genome of the Zebra Mussel, Dreissena polymorpha: A Resource for Invasive Species Research.</title>
        <authorList>
            <person name="McCartney M.A."/>
            <person name="Auch B."/>
            <person name="Kono T."/>
            <person name="Mallez S."/>
            <person name="Zhang Y."/>
            <person name="Obille A."/>
            <person name="Becker A."/>
            <person name="Abrahante J.E."/>
            <person name="Garbe J."/>
            <person name="Badalamenti J.P."/>
            <person name="Herman A."/>
            <person name="Mangelson H."/>
            <person name="Liachko I."/>
            <person name="Sullivan S."/>
            <person name="Sone E.D."/>
            <person name="Koren S."/>
            <person name="Silverstein K.A.T."/>
            <person name="Beckman K.B."/>
            <person name="Gohl D.M."/>
        </authorList>
    </citation>
    <scope>NUCLEOTIDE SEQUENCE</scope>
    <source>
        <strain evidence="2">Duluth1</strain>
        <tissue evidence="2">Whole animal</tissue>
    </source>
</reference>
<evidence type="ECO:0000313" key="3">
    <source>
        <dbReference type="Proteomes" id="UP000828390"/>
    </source>
</evidence>
<keyword evidence="3" id="KW-1185">Reference proteome</keyword>
<sequence>GSTGGLCNGTIACRDENALCTEGRCTCKGGFKDINGVCRQDQHLGGWCNSTFPCLDALTNCSYTGTCECVSGYQGVNGSCVQDGLVGGACFSNITCIDKNAVCKADDVGLCMTGACQHGVCQCKAGTSLSLAGLCVKST</sequence>
<comment type="caution">
    <text evidence="2">The sequence shown here is derived from an EMBL/GenBank/DDBJ whole genome shotgun (WGS) entry which is preliminary data.</text>
</comment>
<gene>
    <name evidence="2" type="ORF">DPMN_052026</name>
</gene>
<reference evidence="2" key="2">
    <citation type="submission" date="2020-11" db="EMBL/GenBank/DDBJ databases">
        <authorList>
            <person name="McCartney M.A."/>
            <person name="Auch B."/>
            <person name="Kono T."/>
            <person name="Mallez S."/>
            <person name="Becker A."/>
            <person name="Gohl D.M."/>
            <person name="Silverstein K.A.T."/>
            <person name="Koren S."/>
            <person name="Bechman K.B."/>
            <person name="Herman A."/>
            <person name="Abrahante J.E."/>
            <person name="Garbe J."/>
        </authorList>
    </citation>
    <scope>NUCLEOTIDE SEQUENCE</scope>
    <source>
        <strain evidence="2">Duluth1</strain>
        <tissue evidence="2">Whole animal</tissue>
    </source>
</reference>
<name>A0A9D4CIX7_DREPO</name>
<feature type="domain" description="EB" evidence="1">
    <location>
        <begin position="30"/>
        <end position="80"/>
    </location>
</feature>
<organism evidence="2 3">
    <name type="scientific">Dreissena polymorpha</name>
    <name type="common">Zebra mussel</name>
    <name type="synonym">Mytilus polymorpha</name>
    <dbReference type="NCBI Taxonomy" id="45954"/>
    <lineage>
        <taxon>Eukaryota</taxon>
        <taxon>Metazoa</taxon>
        <taxon>Spiralia</taxon>
        <taxon>Lophotrochozoa</taxon>
        <taxon>Mollusca</taxon>
        <taxon>Bivalvia</taxon>
        <taxon>Autobranchia</taxon>
        <taxon>Heteroconchia</taxon>
        <taxon>Euheterodonta</taxon>
        <taxon>Imparidentia</taxon>
        <taxon>Neoheterodontei</taxon>
        <taxon>Myida</taxon>
        <taxon>Dreissenoidea</taxon>
        <taxon>Dreissenidae</taxon>
        <taxon>Dreissena</taxon>
    </lineage>
</organism>
<dbReference type="InterPro" id="IPR006149">
    <property type="entry name" value="EB_dom"/>
</dbReference>
<dbReference type="Proteomes" id="UP000828390">
    <property type="component" value="Unassembled WGS sequence"/>
</dbReference>
<accession>A0A9D4CIX7</accession>
<dbReference type="Pfam" id="PF01683">
    <property type="entry name" value="EB"/>
    <property type="match status" value="1"/>
</dbReference>
<dbReference type="AlphaFoldDB" id="A0A9D4CIX7"/>
<evidence type="ECO:0000259" key="1">
    <source>
        <dbReference type="Pfam" id="PF01683"/>
    </source>
</evidence>
<proteinExistence type="predicted"/>
<dbReference type="EMBL" id="JAIWYP010000012">
    <property type="protein sequence ID" value="KAH3726169.1"/>
    <property type="molecule type" value="Genomic_DNA"/>
</dbReference>
<evidence type="ECO:0000313" key="2">
    <source>
        <dbReference type="EMBL" id="KAH3726169.1"/>
    </source>
</evidence>
<protein>
    <recommendedName>
        <fullName evidence="1">EB domain-containing protein</fullName>
    </recommendedName>
</protein>